<evidence type="ECO:0000313" key="6">
    <source>
        <dbReference type="Ensembl" id="ENSANIP00000026304.1"/>
    </source>
</evidence>
<sequence length="293" mass="32823">MCVHKPPCTPVCAFPVCLWDSSLPASSPKCICPNAATPDQEVLSYFTCHDKRFCGIERNELAVTWVSFFLFFPLLFLLTPPSIQPTPFHQLLSYPKSVVLARQPLVQSWIEKVRGLGKAKQIHLCLHLGRRRDDQQGHPSVTKSKISAETFHCMKPPRATAVPVGARSCVRAVVAVPKLPVRCCGLPREWHHPTVGRESGSPGDIPSLTPLLHPPGCHDKAVLLYEYVGKRIVDLQHTEVPDAYRGRGIAKHLAKAALDFVVEEDLKAHLTCWYIQKYVKENPLPQYLEHLQP</sequence>
<keyword evidence="7" id="KW-1185">Reference proteome</keyword>
<dbReference type="InterPro" id="IPR031165">
    <property type="entry name" value="GNAT_YJDJ"/>
</dbReference>
<reference evidence="6" key="2">
    <citation type="submission" date="2025-09" db="UniProtKB">
        <authorList>
            <consortium name="Ensembl"/>
        </authorList>
    </citation>
    <scope>IDENTIFICATION</scope>
</reference>
<dbReference type="InterPro" id="IPR016181">
    <property type="entry name" value="Acyl_CoA_acyltransferase"/>
</dbReference>
<keyword evidence="4" id="KW-0472">Membrane</keyword>
<organism evidence="6 7">
    <name type="scientific">Accipiter nisus</name>
    <name type="common">Eurasian sparrowhawk</name>
    <dbReference type="NCBI Taxonomy" id="211598"/>
    <lineage>
        <taxon>Eukaryota</taxon>
        <taxon>Metazoa</taxon>
        <taxon>Chordata</taxon>
        <taxon>Craniata</taxon>
        <taxon>Vertebrata</taxon>
        <taxon>Euteleostomi</taxon>
        <taxon>Archelosauria</taxon>
        <taxon>Archosauria</taxon>
        <taxon>Dinosauria</taxon>
        <taxon>Saurischia</taxon>
        <taxon>Theropoda</taxon>
        <taxon>Coelurosauria</taxon>
        <taxon>Aves</taxon>
        <taxon>Neognathae</taxon>
        <taxon>Neoaves</taxon>
        <taxon>Telluraves</taxon>
        <taxon>Accipitrimorphae</taxon>
        <taxon>Accipitriformes</taxon>
        <taxon>Accipitridae</taxon>
        <taxon>Accipitrinae</taxon>
        <taxon>Accipiter</taxon>
    </lineage>
</organism>
<dbReference type="AlphaFoldDB" id="A0A8B9NQJ6"/>
<keyword evidence="4" id="KW-0812">Transmembrane</keyword>
<keyword evidence="4" id="KW-1133">Transmembrane helix</keyword>
<dbReference type="SUPFAM" id="SSF55729">
    <property type="entry name" value="Acyl-CoA N-acyltransferases (Nat)"/>
    <property type="match status" value="1"/>
</dbReference>
<dbReference type="Proteomes" id="UP000694541">
    <property type="component" value="Unplaced"/>
</dbReference>
<evidence type="ECO:0000256" key="1">
    <source>
        <dbReference type="ARBA" id="ARBA00006233"/>
    </source>
</evidence>
<protein>
    <recommendedName>
        <fullName evidence="2">Protein NATD1</fullName>
    </recommendedName>
    <alternativeName>
        <fullName evidence="3">N-acetyltransferase domain-containing protein 1</fullName>
    </alternativeName>
</protein>
<dbReference type="Gene3D" id="3.40.630.30">
    <property type="match status" value="1"/>
</dbReference>
<feature type="transmembrane region" description="Helical" evidence="4">
    <location>
        <begin position="61"/>
        <end position="79"/>
    </location>
</feature>
<accession>A0A8B9NQJ6</accession>
<evidence type="ECO:0000313" key="7">
    <source>
        <dbReference type="Proteomes" id="UP000694541"/>
    </source>
</evidence>
<dbReference type="PANTHER" id="PTHR31435:SF9">
    <property type="entry name" value="PROTEIN NATD1"/>
    <property type="match status" value="1"/>
</dbReference>
<evidence type="ECO:0000256" key="3">
    <source>
        <dbReference type="ARBA" id="ARBA00031876"/>
    </source>
</evidence>
<name>A0A8B9NQJ6_9AVES</name>
<dbReference type="InterPro" id="IPR045057">
    <property type="entry name" value="Gcn5-rel_NAT"/>
</dbReference>
<reference evidence="6" key="1">
    <citation type="submission" date="2025-08" db="UniProtKB">
        <authorList>
            <consortium name="Ensembl"/>
        </authorList>
    </citation>
    <scope>IDENTIFICATION</scope>
</reference>
<dbReference type="Ensembl" id="ENSANIT00000027170.1">
    <property type="protein sequence ID" value="ENSANIP00000026304.1"/>
    <property type="gene ID" value="ENSANIG00000017651.1"/>
</dbReference>
<dbReference type="PROSITE" id="PS51729">
    <property type="entry name" value="GNAT_YJDJ"/>
    <property type="match status" value="1"/>
</dbReference>
<dbReference type="Pfam" id="PF14542">
    <property type="entry name" value="Acetyltransf_CG"/>
    <property type="match status" value="1"/>
</dbReference>
<proteinExistence type="inferred from homology"/>
<feature type="domain" description="N-acetyltransferase" evidence="5">
    <location>
        <begin position="202"/>
        <end position="292"/>
    </location>
</feature>
<evidence type="ECO:0000256" key="2">
    <source>
        <dbReference type="ARBA" id="ARBA00020243"/>
    </source>
</evidence>
<comment type="similarity">
    <text evidence="1">Belongs to the NATD1 family.</text>
</comment>
<dbReference type="FunFam" id="3.40.630.30:FF:000030">
    <property type="entry name" value="NATD1 isoform 1"/>
    <property type="match status" value="1"/>
</dbReference>
<evidence type="ECO:0000256" key="4">
    <source>
        <dbReference type="SAM" id="Phobius"/>
    </source>
</evidence>
<dbReference type="PANTHER" id="PTHR31435">
    <property type="entry name" value="PROTEIN NATD1"/>
    <property type="match status" value="1"/>
</dbReference>
<evidence type="ECO:0000259" key="5">
    <source>
        <dbReference type="PROSITE" id="PS51729"/>
    </source>
</evidence>